<evidence type="ECO:0000313" key="3">
    <source>
        <dbReference type="Proteomes" id="UP001189122"/>
    </source>
</evidence>
<dbReference type="AlphaFoldDB" id="A0A7I8ISD0"/>
<feature type="region of interest" description="Disordered" evidence="1">
    <location>
        <begin position="74"/>
        <end position="163"/>
    </location>
</feature>
<evidence type="ECO:0000313" key="2">
    <source>
        <dbReference type="EMBL" id="CAA2620315.1"/>
    </source>
</evidence>
<reference evidence="2 3" key="1">
    <citation type="submission" date="2019-12" db="EMBL/GenBank/DDBJ databases">
        <authorList>
            <person name="Scholz U."/>
            <person name="Mascher M."/>
            <person name="Fiebig A."/>
        </authorList>
    </citation>
    <scope>NUCLEOTIDE SEQUENCE</scope>
</reference>
<feature type="compositionally biased region" description="Low complexity" evidence="1">
    <location>
        <begin position="929"/>
        <end position="938"/>
    </location>
</feature>
<protein>
    <submittedName>
        <fullName evidence="2">Uncharacterized protein</fullName>
    </submittedName>
</protein>
<proteinExistence type="predicted"/>
<dbReference type="EMBL" id="LR743592">
    <property type="protein sequence ID" value="CAA2620315.1"/>
    <property type="molecule type" value="Genomic_DNA"/>
</dbReference>
<dbReference type="PANTHER" id="PTHR33870:SF4">
    <property type="entry name" value="CARDIOMYOPATHY-ASSOCIATED PROTEIN"/>
    <property type="match status" value="1"/>
</dbReference>
<feature type="compositionally biased region" description="Acidic residues" evidence="1">
    <location>
        <begin position="134"/>
        <end position="159"/>
    </location>
</feature>
<evidence type="ECO:0000256" key="1">
    <source>
        <dbReference type="SAM" id="MobiDB-lite"/>
    </source>
</evidence>
<feature type="region of interest" description="Disordered" evidence="1">
    <location>
        <begin position="343"/>
        <end position="379"/>
    </location>
</feature>
<feature type="compositionally biased region" description="Basic and acidic residues" evidence="1">
    <location>
        <begin position="74"/>
        <end position="88"/>
    </location>
</feature>
<name>A0A7I8ISD0_SPIIN</name>
<dbReference type="PANTHER" id="PTHR33870">
    <property type="entry name" value="CARDIOMYOPATHY-ASSOCIATED PROTEIN"/>
    <property type="match status" value="1"/>
</dbReference>
<feature type="compositionally biased region" description="Polar residues" evidence="1">
    <location>
        <begin position="914"/>
        <end position="923"/>
    </location>
</feature>
<organism evidence="2">
    <name type="scientific">Spirodela intermedia</name>
    <name type="common">Intermediate duckweed</name>
    <dbReference type="NCBI Taxonomy" id="51605"/>
    <lineage>
        <taxon>Eukaryota</taxon>
        <taxon>Viridiplantae</taxon>
        <taxon>Streptophyta</taxon>
        <taxon>Embryophyta</taxon>
        <taxon>Tracheophyta</taxon>
        <taxon>Spermatophyta</taxon>
        <taxon>Magnoliopsida</taxon>
        <taxon>Liliopsida</taxon>
        <taxon>Araceae</taxon>
        <taxon>Lemnoideae</taxon>
        <taxon>Spirodela</taxon>
    </lineage>
</organism>
<feature type="region of interest" description="Disordered" evidence="1">
    <location>
        <begin position="452"/>
        <end position="497"/>
    </location>
</feature>
<feature type="compositionally biased region" description="Polar residues" evidence="1">
    <location>
        <begin position="463"/>
        <end position="476"/>
    </location>
</feature>
<feature type="compositionally biased region" description="Basic and acidic residues" evidence="1">
    <location>
        <begin position="477"/>
        <end position="497"/>
    </location>
</feature>
<feature type="compositionally biased region" description="Polar residues" evidence="1">
    <location>
        <begin position="118"/>
        <end position="130"/>
    </location>
</feature>
<feature type="compositionally biased region" description="Basic and acidic residues" evidence="1">
    <location>
        <begin position="1061"/>
        <end position="1071"/>
    </location>
</feature>
<accession>A0A7I8ISD0</accession>
<gene>
    <name evidence="2" type="ORF">SI7747_05006484</name>
</gene>
<dbReference type="Proteomes" id="UP001189122">
    <property type="component" value="Unassembled WGS sequence"/>
</dbReference>
<feature type="region of interest" description="Disordered" evidence="1">
    <location>
        <begin position="913"/>
        <end position="938"/>
    </location>
</feature>
<feature type="compositionally biased region" description="Low complexity" evidence="1">
    <location>
        <begin position="353"/>
        <end position="366"/>
    </location>
</feature>
<feature type="region of interest" description="Disordered" evidence="1">
    <location>
        <begin position="1040"/>
        <end position="1080"/>
    </location>
</feature>
<feature type="compositionally biased region" description="Basic and acidic residues" evidence="1">
    <location>
        <begin position="1"/>
        <end position="10"/>
    </location>
</feature>
<keyword evidence="3" id="KW-1185">Reference proteome</keyword>
<sequence>MNTAADKEEGSNGGFFKKSELHGGNSLPDSIELADLVYPATISQKENEYVKTEIQESSAEGYFDSSLDLSWGHIDRHDASESDSDHAESSSPDASMADIIPMLYELHPLLDSEDPQPVNASANDVHSASGASMEDSESDDCSGEEEAENQEEELDEEAKDENGDGAVLAVRWTEDDEKNVMVLGTSELERNQRLENLIAKRRARKNLQIAAEKNLIDLDGNETVSTIDKLSHIQVQVPLISTSRQNPFDLPYDCEENFGLHPIPGSAPSVLLPRQNPFDSPQALGDESGNFTGVPLNHQGFAGFPQRELLFRRHESFAHGTSFSGEFRQDRSDIKLRPYFVSERTSTEDTSDSKVSSIPESESISSTNQDYENEPPEQELDQEAEFDLVFSSTNNAKTAGMENSSSDEADSVDSSGQLREIGLCGAMNFMVVRLKENPTRIDSCSPVSDAAESDVAEKKHNRPASSSQASGKYFQTKTEEESADLHEASGDSLRDSTRSLKSVSVEVKVVNDSVEPVYDLSPSAIEKSPGDIASFGEEFLQVGSGSFKSALPLSSESPVETLEMNSLPIQAKGTSSKAGDSLSDSVSTRALNLADGPLWVPPSNLASVEENESRSKEVGEIKEQDVIQVEFSEGKDEYEYLTASALSEPAIEQIMSCSSSTSAESDTTEDSELDEEVNHQFTEQGKVAFVEPYPDVLVSSDCFAFEVSPIAYPSQESSTVQASVGTPLVQSLFKTLSSIPEDPPEYYAQGNKHENVSLSGINAELIDSRKFEMPTANLPHEVKLPIMPEKTEMHETTLSSTSSSDLSEHKIVSNASGSVHDPSVATRRVDDEALLLELDSIGDFHVKELRLSDIRNDKSYQVDFSEEPSQKPEDWKSEGRLAEIRLETTEKCRSSPKGQTTSLEGTYMDLSYVSDGTSPSPSNLKEAKSASSQQEAAESSLEAVHAQAFKAAFVGSPKALETTDIFHLQGVGPGPLPDVDMALNDFSETGYKFDSSNTEATSISINGFPKEETAIKRNLNPSVLEVPSSMEIDLAGADGATDIDASTAPIVKRSISSASTSKEKDESHESDSSSSSSDSD</sequence>
<feature type="region of interest" description="Disordered" evidence="1">
    <location>
        <begin position="1"/>
        <end position="29"/>
    </location>
</feature>
<dbReference type="EMBL" id="CACRZD030000005">
    <property type="protein sequence ID" value="CAA6660065.1"/>
    <property type="molecule type" value="Genomic_DNA"/>
</dbReference>